<gene>
    <name evidence="1" type="ORF">AKJ49_01010</name>
</gene>
<proteinExistence type="predicted"/>
<name>A0A133VFV4_9EURY</name>
<dbReference type="EMBL" id="LHYC01000021">
    <property type="protein sequence ID" value="KXB05331.1"/>
    <property type="molecule type" value="Genomic_DNA"/>
</dbReference>
<protein>
    <submittedName>
        <fullName evidence="1">Uncharacterized protein</fullName>
    </submittedName>
</protein>
<comment type="caution">
    <text evidence="1">The sequence shown here is derived from an EMBL/GenBank/DDBJ whole genome shotgun (WGS) entry which is preliminary data.</text>
</comment>
<evidence type="ECO:0000313" key="1">
    <source>
        <dbReference type="EMBL" id="KXB05331.1"/>
    </source>
</evidence>
<accession>A0A133VFV4</accession>
<reference evidence="1 2" key="1">
    <citation type="journal article" date="2016" name="Sci. Rep.">
        <title>Metabolic traits of an uncultured archaeal lineage -MSBL1- from brine pools of the Red Sea.</title>
        <authorList>
            <person name="Mwirichia R."/>
            <person name="Alam I."/>
            <person name="Rashid M."/>
            <person name="Vinu M."/>
            <person name="Ba-Alawi W."/>
            <person name="Anthony Kamau A."/>
            <person name="Kamanda Ngugi D."/>
            <person name="Goker M."/>
            <person name="Klenk H.P."/>
            <person name="Bajic V."/>
            <person name="Stingl U."/>
        </authorList>
    </citation>
    <scope>NUCLEOTIDE SEQUENCE [LARGE SCALE GENOMIC DNA]</scope>
    <source>
        <strain evidence="1">SCGC-AAA382A03</strain>
    </source>
</reference>
<dbReference type="Proteomes" id="UP000070549">
    <property type="component" value="Unassembled WGS sequence"/>
</dbReference>
<evidence type="ECO:0000313" key="2">
    <source>
        <dbReference type="Proteomes" id="UP000070549"/>
    </source>
</evidence>
<keyword evidence="2" id="KW-1185">Reference proteome</keyword>
<sequence length="200" mass="23664">MQKRRGGIVVLAILVLAIFSFTVPLFSAEEPYEETETYTENEPYETTEIYYVTENYRENVPISYNILDYYGETKWNLKYGLYVESVYVVRNTDNEGGDFKVNFEFNSQKKKVSLKRETKTYYIESGDSHTFSYIYNTKFMEDIGDIVVAWIVEEPLKTVTKTHQVEKERTVTKTREAEKTRMVIKIRKVNASLYEILFKY</sequence>
<organism evidence="1 2">
    <name type="scientific">candidate division MSBL1 archaeon SCGC-AAA382A03</name>
    <dbReference type="NCBI Taxonomy" id="1698278"/>
    <lineage>
        <taxon>Archaea</taxon>
        <taxon>Methanobacteriati</taxon>
        <taxon>Methanobacteriota</taxon>
        <taxon>candidate division MSBL1</taxon>
    </lineage>
</organism>
<dbReference type="AlphaFoldDB" id="A0A133VFV4"/>